<sequence length="463" mass="50880">MCARVDSRASLRARLWRSGFLKLLYFSWSRRMEKRLVMTSHQPLHPGPSLLIALDTISCPQGGCVPEFSRLSDRLHSHSPLPSPLGPERCVGVDWGQASENAMQSVSGMPCACVETTGAPNGGKYVDITHVCICRYLSFLLLIRSDSRKSRKRIHGFKPQHGAAQTTHIRSSTLPANVATAVEALARHEVTGARLLWATTKARRDAESRGLVLKTRQNVADSLTKATGISVGRLVKTMDADEFALPIRAPSSPPQDLRDDNFASSEGRDEAGAISHKIVMATLAKCAPDCLGGWGEVRPSRRHTTTTAQWIAGYLSAHANHPQSIKPHNELGDKITTCADTLQPGGPRDFKMGREDDGRFCLPQGPSALFIFSATSSCFCAPDPDQEALRILRSLFRRLVWNSTAALRNATHPRVIRASIPFHQHKPNTHTLAAANRDPSFLFIRVEPSVTSRFNQMAVELSF</sequence>
<gene>
    <name evidence="2" type="ORF">MCOS_LOCUS6620</name>
</gene>
<dbReference type="Proteomes" id="UP000267029">
    <property type="component" value="Unassembled WGS sequence"/>
</dbReference>
<reference evidence="2 3" key="1">
    <citation type="submission" date="2018-10" db="EMBL/GenBank/DDBJ databases">
        <authorList>
            <consortium name="Pathogen Informatics"/>
        </authorList>
    </citation>
    <scope>NUCLEOTIDE SEQUENCE [LARGE SCALE GENOMIC DNA]</scope>
</reference>
<keyword evidence="3" id="KW-1185">Reference proteome</keyword>
<accession>A0A0R3UH48</accession>
<feature type="region of interest" description="Disordered" evidence="1">
    <location>
        <begin position="246"/>
        <end position="269"/>
    </location>
</feature>
<organism evidence="2 3">
    <name type="scientific">Mesocestoides corti</name>
    <name type="common">Flatworm</name>
    <dbReference type="NCBI Taxonomy" id="53468"/>
    <lineage>
        <taxon>Eukaryota</taxon>
        <taxon>Metazoa</taxon>
        <taxon>Spiralia</taxon>
        <taxon>Lophotrochozoa</taxon>
        <taxon>Platyhelminthes</taxon>
        <taxon>Cestoda</taxon>
        <taxon>Eucestoda</taxon>
        <taxon>Cyclophyllidea</taxon>
        <taxon>Mesocestoididae</taxon>
        <taxon>Mesocestoides</taxon>
    </lineage>
</organism>
<dbReference type="AlphaFoldDB" id="A0A0R3UH48"/>
<name>A0A0R3UH48_MESCO</name>
<proteinExistence type="predicted"/>
<evidence type="ECO:0000313" key="2">
    <source>
        <dbReference type="EMBL" id="VDD80617.1"/>
    </source>
</evidence>
<feature type="compositionally biased region" description="Basic and acidic residues" evidence="1">
    <location>
        <begin position="256"/>
        <end position="269"/>
    </location>
</feature>
<protein>
    <submittedName>
        <fullName evidence="2">Uncharacterized protein</fullName>
    </submittedName>
</protein>
<dbReference type="OrthoDB" id="9970435at2759"/>
<dbReference type="EMBL" id="UXSR01005279">
    <property type="protein sequence ID" value="VDD80617.1"/>
    <property type="molecule type" value="Genomic_DNA"/>
</dbReference>
<evidence type="ECO:0000313" key="3">
    <source>
        <dbReference type="Proteomes" id="UP000267029"/>
    </source>
</evidence>
<evidence type="ECO:0000256" key="1">
    <source>
        <dbReference type="SAM" id="MobiDB-lite"/>
    </source>
</evidence>